<protein>
    <submittedName>
        <fullName evidence="1">Uncharacterized protein</fullName>
    </submittedName>
</protein>
<keyword evidence="2" id="KW-1185">Reference proteome</keyword>
<dbReference type="EMBL" id="JH159151">
    <property type="protein sequence ID" value="EGZ30220.1"/>
    <property type="molecule type" value="Genomic_DNA"/>
</dbReference>
<dbReference type="Proteomes" id="UP000002640">
    <property type="component" value="Unassembled WGS sequence"/>
</dbReference>
<dbReference type="InParanoid" id="G4YNC7"/>
<proteinExistence type="predicted"/>
<dbReference type="KEGG" id="psoj:PHYSODRAFT_323626"/>
<name>G4YNC7_PHYSP</name>
<reference evidence="1 2" key="1">
    <citation type="journal article" date="2006" name="Science">
        <title>Phytophthora genome sequences uncover evolutionary origins and mechanisms of pathogenesis.</title>
        <authorList>
            <person name="Tyler B.M."/>
            <person name="Tripathy S."/>
            <person name="Zhang X."/>
            <person name="Dehal P."/>
            <person name="Jiang R.H."/>
            <person name="Aerts A."/>
            <person name="Arredondo F.D."/>
            <person name="Baxter L."/>
            <person name="Bensasson D."/>
            <person name="Beynon J.L."/>
            <person name="Chapman J."/>
            <person name="Damasceno C.M."/>
            <person name="Dorrance A.E."/>
            <person name="Dou D."/>
            <person name="Dickerman A.W."/>
            <person name="Dubchak I.L."/>
            <person name="Garbelotto M."/>
            <person name="Gijzen M."/>
            <person name="Gordon S.G."/>
            <person name="Govers F."/>
            <person name="Grunwald N.J."/>
            <person name="Huang W."/>
            <person name="Ivors K.L."/>
            <person name="Jones R.W."/>
            <person name="Kamoun S."/>
            <person name="Krampis K."/>
            <person name="Lamour K.H."/>
            <person name="Lee M.K."/>
            <person name="McDonald W.H."/>
            <person name="Medina M."/>
            <person name="Meijer H.J."/>
            <person name="Nordberg E.K."/>
            <person name="Maclean D.J."/>
            <person name="Ospina-Giraldo M.D."/>
            <person name="Morris P.F."/>
            <person name="Phuntumart V."/>
            <person name="Putnam N.H."/>
            <person name="Rash S."/>
            <person name="Rose J.K."/>
            <person name="Sakihama Y."/>
            <person name="Salamov A.A."/>
            <person name="Savidor A."/>
            <person name="Scheuring C.F."/>
            <person name="Smith B.M."/>
            <person name="Sobral B.W."/>
            <person name="Terry A."/>
            <person name="Torto-Alalibo T.A."/>
            <person name="Win J."/>
            <person name="Xu Z."/>
            <person name="Zhang H."/>
            <person name="Grigoriev I.V."/>
            <person name="Rokhsar D.S."/>
            <person name="Boore J.L."/>
        </authorList>
    </citation>
    <scope>NUCLEOTIDE SEQUENCE [LARGE SCALE GENOMIC DNA]</scope>
    <source>
        <strain evidence="1 2">P6497</strain>
    </source>
</reference>
<dbReference type="AlphaFoldDB" id="G4YNC7"/>
<gene>
    <name evidence="1" type="ORF">PHYSODRAFT_323626</name>
</gene>
<dbReference type="GeneID" id="20644990"/>
<evidence type="ECO:0000313" key="1">
    <source>
        <dbReference type="EMBL" id="EGZ30220.1"/>
    </source>
</evidence>
<dbReference type="RefSeq" id="XP_009517495.1">
    <property type="nucleotide sequence ID" value="XM_009519200.1"/>
</dbReference>
<evidence type="ECO:0000313" key="2">
    <source>
        <dbReference type="Proteomes" id="UP000002640"/>
    </source>
</evidence>
<accession>G4YNC7</accession>
<sequence>MQHSYAPLVSYTSELHDDDQALQSGNPPHAAGLNGAVVRRNRSISIKDQQKHLPVQEELVLVDGSIERQAMELQLQEARRRTEEQTLVLDMRTQQLLNYTHEHVSQTRHESERRMNEQMLTFVQRENITLQKSSAN</sequence>
<organism evidence="1 2">
    <name type="scientific">Phytophthora sojae (strain P6497)</name>
    <name type="common">Soybean stem and root rot agent</name>
    <name type="synonym">Phytophthora megasperma f. sp. glycines</name>
    <dbReference type="NCBI Taxonomy" id="1094619"/>
    <lineage>
        <taxon>Eukaryota</taxon>
        <taxon>Sar</taxon>
        <taxon>Stramenopiles</taxon>
        <taxon>Oomycota</taxon>
        <taxon>Peronosporomycetes</taxon>
        <taxon>Peronosporales</taxon>
        <taxon>Peronosporaceae</taxon>
        <taxon>Phytophthora</taxon>
    </lineage>
</organism>